<reference evidence="1 2" key="1">
    <citation type="journal article" date="2017" name="Genome Announc.">
        <title>Draft Genome Sequences of Four Alkaliphilic Bacteria Belonging to the Anaerobacillus Genus.</title>
        <authorList>
            <person name="Bassil N.M."/>
            <person name="Lloyd J.R."/>
        </authorList>
    </citation>
    <scope>NUCLEOTIDE SEQUENCE [LARGE SCALE GENOMIC DNA]</scope>
    <source>
        <strain evidence="1 2">NB2006</strain>
    </source>
</reference>
<proteinExistence type="predicted"/>
<evidence type="ECO:0000313" key="2">
    <source>
        <dbReference type="Proteomes" id="UP000180175"/>
    </source>
</evidence>
<organism evidence="1 2">
    <name type="scientific">Anaerobacillus isosaccharinicus</name>
    <dbReference type="NCBI Taxonomy" id="1532552"/>
    <lineage>
        <taxon>Bacteria</taxon>
        <taxon>Bacillati</taxon>
        <taxon>Bacillota</taxon>
        <taxon>Bacilli</taxon>
        <taxon>Bacillales</taxon>
        <taxon>Bacillaceae</taxon>
        <taxon>Anaerobacillus</taxon>
    </lineage>
</organism>
<evidence type="ECO:0000313" key="1">
    <source>
        <dbReference type="EMBL" id="XRP48497.1"/>
    </source>
</evidence>
<reference evidence="1 2" key="2">
    <citation type="journal article" date="2019" name="Int. J. Syst. Evol. Microbiol.">
        <title>Anaerobacillus isosaccharinicus sp. nov., an alkaliphilic bacterium which degrades isosaccharinic acid.</title>
        <authorList>
            <person name="Bassil N.M."/>
            <person name="Lloyd J.R."/>
        </authorList>
    </citation>
    <scope>NUCLEOTIDE SEQUENCE [LARGE SCALE GENOMIC DNA]</scope>
    <source>
        <strain evidence="1 2">NB2006</strain>
    </source>
</reference>
<name>A0AC62A4E0_9BACI</name>
<protein>
    <submittedName>
        <fullName evidence="1">Uncharacterized protein</fullName>
    </submittedName>
</protein>
<keyword evidence="2" id="KW-1185">Reference proteome</keyword>
<accession>A0AC62A4E0</accession>
<sequence>MEWLSTIAEQYGLFVVAVVYIIWDGREREGKYIKVIDKFGDSY</sequence>
<gene>
    <name evidence="1" type="ORF">AWH56_26845</name>
</gene>
<dbReference type="Proteomes" id="UP000180175">
    <property type="component" value="Chromosome"/>
</dbReference>
<dbReference type="EMBL" id="CP063356">
    <property type="protein sequence ID" value="XRP48497.1"/>
    <property type="molecule type" value="Genomic_DNA"/>
</dbReference>